<dbReference type="Gene3D" id="2.40.40.20">
    <property type="match status" value="1"/>
</dbReference>
<sequence>QEKQKIETTLENHGFPKDGTWAIHTYCGEFSAIVGKIFWGVTKDPEDQLWEGDRTVITNNREERISGLKFSHVELKALATRFGPGNPIAKEILSYAQGVNVIADEIKILRSVKGDLDDNLPIIDVKDVKCVNTVDGMFHTPDKIAGTIVDENFMSDGFILKLPSEFQVIVEKDNLEESLMGLPQEVQNSESKIAYQYDKIFIPNAFMRRCWRHPSGKWGLSTVGIYVNHIVACAHKFIETGDVNDEINLMRAISRYFLNVTKMMGSKTGDLNSFGMCVRYPHSSHATVTLSDDLPRDTIEIHRDMARDLKVKTGDIVIAERFPCLGFVSIRPQRIKVTDDVQCKYTIRASGNSLCSMGLDFDGDTLFIASFHTPQAKEALIKEMQSPNRLCKDAIEQINAKKTPQIKEMDLNDF</sequence>
<reference evidence="1" key="1">
    <citation type="journal article" date="2014" name="Front. Microbiol.">
        <title>High frequency of phylogenetically diverse reductive dehalogenase-homologous genes in deep subseafloor sedimentary metagenomes.</title>
        <authorList>
            <person name="Kawai M."/>
            <person name="Futagami T."/>
            <person name="Toyoda A."/>
            <person name="Takaki Y."/>
            <person name="Nishi S."/>
            <person name="Hori S."/>
            <person name="Arai W."/>
            <person name="Tsubouchi T."/>
            <person name="Morono Y."/>
            <person name="Uchiyama I."/>
            <person name="Ito T."/>
            <person name="Fujiyama A."/>
            <person name="Inagaki F."/>
            <person name="Takami H."/>
        </authorList>
    </citation>
    <scope>NUCLEOTIDE SEQUENCE</scope>
    <source>
        <strain evidence="1">Expedition CK06-06</strain>
    </source>
</reference>
<dbReference type="EMBL" id="BARS01006503">
    <property type="protein sequence ID" value="GAF69503.1"/>
    <property type="molecule type" value="Genomic_DNA"/>
</dbReference>
<accession>X0RL48</accession>
<dbReference type="AlphaFoldDB" id="X0RL48"/>
<gene>
    <name evidence="1" type="ORF">S01H1_12647</name>
</gene>
<organism evidence="1">
    <name type="scientific">marine sediment metagenome</name>
    <dbReference type="NCBI Taxonomy" id="412755"/>
    <lineage>
        <taxon>unclassified sequences</taxon>
        <taxon>metagenomes</taxon>
        <taxon>ecological metagenomes</taxon>
    </lineage>
</organism>
<comment type="caution">
    <text evidence="1">The sequence shown here is derived from an EMBL/GenBank/DDBJ whole genome shotgun (WGS) entry which is preliminary data.</text>
</comment>
<evidence type="ECO:0000313" key="1">
    <source>
        <dbReference type="EMBL" id="GAF69503.1"/>
    </source>
</evidence>
<feature type="non-terminal residue" evidence="1">
    <location>
        <position position="414"/>
    </location>
</feature>
<proteinExistence type="predicted"/>
<name>X0RL48_9ZZZZ</name>
<feature type="non-terminal residue" evidence="1">
    <location>
        <position position="1"/>
    </location>
</feature>
<protein>
    <submittedName>
        <fullName evidence="1">Uncharacterized protein</fullName>
    </submittedName>
</protein>